<sequence>MLIFKLMKRTDRLFHMNYMYLLIACLIFLGCKKQNDWLDIKANKNDVVPQTLTDFQAILDNTDRMNVTSAAGLPGSDNTYLTDASFSASTQDERNLYTWKKEIWSLDNAITWSYSFRTIGLANVILDGLNKIEAKGEIYNNIKGQALFHRAFAYYNMAQLFCHPYSPSANTDLGLPLRTNSDVTVITQRASLSQTYEQIISDALLATELLATSQTYVQRPVRSAAYALLAKIYLNMGDYTNGAQYADKCLALSPQLLDFNDDTIVNLSTTYRFPAYAKNNPEVLFYTESNQFSQVLASSSSRGFIDRDLYGTYEQEDLRRVYFFATVSTGVKFRGGYSGRSPNFCGLAANEIYFIRAECRARDGDAAGALADLNLVLKNRFKSGSFTEKTTASADDALQIILNERRKEFPATANIRWEDLRRLNQETRFQKTLTRSVNGTSYTLLPNDKRYTLPIPTQEIRLSGIKQNDR</sequence>
<name>A0A4V5NZA0_9SPHI</name>
<dbReference type="InterPro" id="IPR033985">
    <property type="entry name" value="SusD-like_N"/>
</dbReference>
<dbReference type="InterPro" id="IPR019734">
    <property type="entry name" value="TPR_rpt"/>
</dbReference>
<evidence type="ECO:0000256" key="3">
    <source>
        <dbReference type="ARBA" id="ARBA00022729"/>
    </source>
</evidence>
<comment type="caution">
    <text evidence="9">The sequence shown here is derived from an EMBL/GenBank/DDBJ whole genome shotgun (WGS) entry which is preliminary data.</text>
</comment>
<dbReference type="Pfam" id="PF07980">
    <property type="entry name" value="SusD_RagB"/>
    <property type="match status" value="1"/>
</dbReference>
<keyword evidence="4" id="KW-0472">Membrane</keyword>
<dbReference type="OrthoDB" id="653598at2"/>
<dbReference type="EMBL" id="SWBQ01000002">
    <property type="protein sequence ID" value="TKC07498.1"/>
    <property type="molecule type" value="Genomic_DNA"/>
</dbReference>
<feature type="domain" description="RagB/SusD" evidence="7">
    <location>
        <begin position="351"/>
        <end position="468"/>
    </location>
</feature>
<keyword evidence="10" id="KW-1185">Reference proteome</keyword>
<dbReference type="Gene3D" id="1.25.40.390">
    <property type="match status" value="1"/>
</dbReference>
<evidence type="ECO:0000256" key="6">
    <source>
        <dbReference type="PROSITE-ProRule" id="PRU00339"/>
    </source>
</evidence>
<dbReference type="InterPro" id="IPR011990">
    <property type="entry name" value="TPR-like_helical_dom_sf"/>
</dbReference>
<reference evidence="9 10" key="1">
    <citation type="submission" date="2019-04" db="EMBL/GenBank/DDBJ databases">
        <title>Pedobacter sp. RP-3-15 sp. nov., isolated from Arctic soil.</title>
        <authorList>
            <person name="Dahal R.H."/>
            <person name="Kim D.-U."/>
        </authorList>
    </citation>
    <scope>NUCLEOTIDE SEQUENCE [LARGE SCALE GENOMIC DNA]</scope>
    <source>
        <strain evidence="9 10">RP-3-15</strain>
    </source>
</reference>
<evidence type="ECO:0000256" key="5">
    <source>
        <dbReference type="ARBA" id="ARBA00023237"/>
    </source>
</evidence>
<dbReference type="PROSITE" id="PS51257">
    <property type="entry name" value="PROKAR_LIPOPROTEIN"/>
    <property type="match status" value="1"/>
</dbReference>
<keyword evidence="3" id="KW-0732">Signal</keyword>
<evidence type="ECO:0000256" key="1">
    <source>
        <dbReference type="ARBA" id="ARBA00004442"/>
    </source>
</evidence>
<comment type="subcellular location">
    <subcellularLocation>
        <location evidence="1">Cell outer membrane</location>
    </subcellularLocation>
</comment>
<dbReference type="PROSITE" id="PS50005">
    <property type="entry name" value="TPR"/>
    <property type="match status" value="1"/>
</dbReference>
<organism evidence="9 10">
    <name type="scientific">Pedobacter frigoris</name>
    <dbReference type="NCBI Taxonomy" id="2571272"/>
    <lineage>
        <taxon>Bacteria</taxon>
        <taxon>Pseudomonadati</taxon>
        <taxon>Bacteroidota</taxon>
        <taxon>Sphingobacteriia</taxon>
        <taxon>Sphingobacteriales</taxon>
        <taxon>Sphingobacteriaceae</taxon>
        <taxon>Pedobacter</taxon>
    </lineage>
</organism>
<evidence type="ECO:0000313" key="9">
    <source>
        <dbReference type="EMBL" id="TKC07498.1"/>
    </source>
</evidence>
<evidence type="ECO:0000259" key="7">
    <source>
        <dbReference type="Pfam" id="PF07980"/>
    </source>
</evidence>
<proteinExistence type="inferred from homology"/>
<dbReference type="InterPro" id="IPR012944">
    <property type="entry name" value="SusD_RagB_dom"/>
</dbReference>
<feature type="domain" description="SusD-like N-terminal" evidence="8">
    <location>
        <begin position="36"/>
        <end position="234"/>
    </location>
</feature>
<dbReference type="GO" id="GO:0009279">
    <property type="term" value="C:cell outer membrane"/>
    <property type="evidence" value="ECO:0007669"/>
    <property type="project" value="UniProtKB-SubCell"/>
</dbReference>
<evidence type="ECO:0000256" key="2">
    <source>
        <dbReference type="ARBA" id="ARBA00006275"/>
    </source>
</evidence>
<evidence type="ECO:0000259" key="8">
    <source>
        <dbReference type="Pfam" id="PF14322"/>
    </source>
</evidence>
<dbReference type="SUPFAM" id="SSF48452">
    <property type="entry name" value="TPR-like"/>
    <property type="match status" value="1"/>
</dbReference>
<dbReference type="Proteomes" id="UP000307244">
    <property type="component" value="Unassembled WGS sequence"/>
</dbReference>
<comment type="similarity">
    <text evidence="2">Belongs to the SusD family.</text>
</comment>
<dbReference type="AlphaFoldDB" id="A0A4V5NZA0"/>
<evidence type="ECO:0000256" key="4">
    <source>
        <dbReference type="ARBA" id="ARBA00023136"/>
    </source>
</evidence>
<accession>A0A4V5NZA0</accession>
<feature type="repeat" description="TPR" evidence="6">
    <location>
        <begin position="223"/>
        <end position="256"/>
    </location>
</feature>
<keyword evidence="5" id="KW-0998">Cell outer membrane</keyword>
<dbReference type="Pfam" id="PF14322">
    <property type="entry name" value="SusD-like_3"/>
    <property type="match status" value="1"/>
</dbReference>
<keyword evidence="6" id="KW-0802">TPR repeat</keyword>
<gene>
    <name evidence="9" type="ORF">FA047_09640</name>
</gene>
<protein>
    <submittedName>
        <fullName evidence="9">RagB/SusD family nutrient uptake outer membrane protein</fullName>
    </submittedName>
</protein>
<evidence type="ECO:0000313" key="10">
    <source>
        <dbReference type="Proteomes" id="UP000307244"/>
    </source>
</evidence>